<dbReference type="EMBL" id="JACHJW010000001">
    <property type="protein sequence ID" value="MBB4958494.1"/>
    <property type="molecule type" value="Genomic_DNA"/>
</dbReference>
<dbReference type="InterPro" id="IPR022536">
    <property type="entry name" value="EspC"/>
</dbReference>
<dbReference type="RefSeq" id="WP_184534576.1">
    <property type="nucleotide sequence ID" value="NZ_JACHJW010000001.1"/>
</dbReference>
<dbReference type="GO" id="GO:0009306">
    <property type="term" value="P:protein secretion"/>
    <property type="evidence" value="ECO:0007669"/>
    <property type="project" value="InterPro"/>
</dbReference>
<keyword evidence="2" id="KW-1185">Reference proteome</keyword>
<evidence type="ECO:0000313" key="1">
    <source>
        <dbReference type="EMBL" id="MBB4958494.1"/>
    </source>
</evidence>
<reference evidence="1 2" key="1">
    <citation type="submission" date="2020-08" db="EMBL/GenBank/DDBJ databases">
        <title>Sequencing the genomes of 1000 actinobacteria strains.</title>
        <authorList>
            <person name="Klenk H.-P."/>
        </authorList>
    </citation>
    <scope>NUCLEOTIDE SEQUENCE [LARGE SCALE GENOMIC DNA]</scope>
    <source>
        <strain evidence="1 2">DSM 45886</strain>
    </source>
</reference>
<organism evidence="1 2">
    <name type="scientific">Micromonospora polyrhachis</name>
    <dbReference type="NCBI Taxonomy" id="1282883"/>
    <lineage>
        <taxon>Bacteria</taxon>
        <taxon>Bacillati</taxon>
        <taxon>Actinomycetota</taxon>
        <taxon>Actinomycetes</taxon>
        <taxon>Micromonosporales</taxon>
        <taxon>Micromonosporaceae</taxon>
        <taxon>Micromonospora</taxon>
    </lineage>
</organism>
<dbReference type="Pfam" id="PF10824">
    <property type="entry name" value="T7SS_ESX_EspC"/>
    <property type="match status" value="1"/>
</dbReference>
<evidence type="ECO:0000313" key="2">
    <source>
        <dbReference type="Proteomes" id="UP000578819"/>
    </source>
</evidence>
<protein>
    <recommendedName>
        <fullName evidence="3">Excreted virulence factor EspC (Type VII ESX diderm)</fullName>
    </recommendedName>
</protein>
<name>A0A7W7SPD1_9ACTN</name>
<sequence length="101" mass="10239">MDSLRDLADRLDEAATALDTAARTLATVAPDPIVLGADTPGWPGAVGRALHHQWSAATAARSSEAARVASHLADVAASVRVAAAGYADADAAARRRLPGEA</sequence>
<proteinExistence type="predicted"/>
<comment type="caution">
    <text evidence="1">The sequence shown here is derived from an EMBL/GenBank/DDBJ whole genome shotgun (WGS) entry which is preliminary data.</text>
</comment>
<gene>
    <name evidence="1" type="ORF">FHR38_002227</name>
</gene>
<dbReference type="Proteomes" id="UP000578819">
    <property type="component" value="Unassembled WGS sequence"/>
</dbReference>
<evidence type="ECO:0008006" key="3">
    <source>
        <dbReference type="Google" id="ProtNLM"/>
    </source>
</evidence>
<accession>A0A7W7SPD1</accession>
<dbReference type="AlphaFoldDB" id="A0A7W7SPD1"/>